<dbReference type="AlphaFoldDB" id="A0A9W6FL56"/>
<comment type="caution">
    <text evidence="2">The sequence shown here is derived from an EMBL/GenBank/DDBJ whole genome shotgun (WGS) entry which is preliminary data.</text>
</comment>
<dbReference type="Pfam" id="PF04909">
    <property type="entry name" value="Amidohydro_2"/>
    <property type="match status" value="1"/>
</dbReference>
<keyword evidence="5" id="KW-1185">Reference proteome</keyword>
<evidence type="ECO:0000259" key="1">
    <source>
        <dbReference type="Pfam" id="PF04909"/>
    </source>
</evidence>
<evidence type="ECO:0000313" key="2">
    <source>
        <dbReference type="EMBL" id="GLI24046.1"/>
    </source>
</evidence>
<dbReference type="InterPro" id="IPR032466">
    <property type="entry name" value="Metal_Hydrolase"/>
</dbReference>
<evidence type="ECO:0000313" key="4">
    <source>
        <dbReference type="Proteomes" id="UP001144397"/>
    </source>
</evidence>
<dbReference type="EMBL" id="JAVDPY010000007">
    <property type="protein sequence ID" value="MDR6335401.1"/>
    <property type="molecule type" value="Genomic_DNA"/>
</dbReference>
<dbReference type="InterPro" id="IPR006311">
    <property type="entry name" value="TAT_signal"/>
</dbReference>
<dbReference type="EMBL" id="BSDO01000006">
    <property type="protein sequence ID" value="GLI24046.1"/>
    <property type="molecule type" value="Genomic_DNA"/>
</dbReference>
<dbReference type="EC" id="3.1.1.-" evidence="3"/>
<dbReference type="SUPFAM" id="SSF51556">
    <property type="entry name" value="Metallo-dependent hydrolases"/>
    <property type="match status" value="1"/>
</dbReference>
<feature type="domain" description="Amidohydrolase-related" evidence="1">
    <location>
        <begin position="46"/>
        <end position="318"/>
    </location>
</feature>
<dbReference type="PANTHER" id="PTHR35563:SF2">
    <property type="entry name" value="BARREL METAL-DEPENDENT HYDROLASE, PUTATIVE (AFU_ORTHOLOGUE AFUA_1G16240)-RELATED"/>
    <property type="match status" value="1"/>
</dbReference>
<dbReference type="Proteomes" id="UP001144397">
    <property type="component" value="Unassembled WGS sequence"/>
</dbReference>
<reference evidence="3 5" key="2">
    <citation type="submission" date="2023-07" db="EMBL/GenBank/DDBJ databases">
        <title>Genomic Encyclopedia of Type Strains, Phase IV (KMG-IV): sequencing the most valuable type-strain genomes for metagenomic binning, comparative biology and taxonomic classification.</title>
        <authorList>
            <person name="Goeker M."/>
        </authorList>
    </citation>
    <scope>NUCLEOTIDE SEQUENCE [LARGE SCALE GENOMIC DNA]</scope>
    <source>
        <strain evidence="3 5">DSM 338</strain>
    </source>
</reference>
<dbReference type="PROSITE" id="PS51318">
    <property type="entry name" value="TAT"/>
    <property type="match status" value="1"/>
</dbReference>
<dbReference type="GO" id="GO:0016787">
    <property type="term" value="F:hydrolase activity"/>
    <property type="evidence" value="ECO:0007669"/>
    <property type="project" value="UniProtKB-KW"/>
</dbReference>
<reference evidence="2" key="1">
    <citation type="submission" date="2022-12" db="EMBL/GenBank/DDBJ databases">
        <title>Reference genome sequencing for broad-spectrum identification of bacterial and archaeal isolates by mass spectrometry.</title>
        <authorList>
            <person name="Sekiguchi Y."/>
            <person name="Tourlousse D.M."/>
        </authorList>
    </citation>
    <scope>NUCLEOTIDE SEQUENCE</scope>
    <source>
        <strain evidence="2">301</strain>
    </source>
</reference>
<dbReference type="Gene3D" id="3.20.20.140">
    <property type="entry name" value="Metal-dependent hydrolases"/>
    <property type="match status" value="1"/>
</dbReference>
<protein>
    <submittedName>
        <fullName evidence="3">L-fuconolactonase</fullName>
        <ecNumber evidence="3">3.1.1.-</ecNumber>
    </submittedName>
</protein>
<dbReference type="GeneID" id="95764498"/>
<gene>
    <name evidence="3" type="ORF">GGQ86_003896</name>
    <name evidence="2" type="ORF">XFLAVUS301_37200</name>
</gene>
<proteinExistence type="predicted"/>
<keyword evidence="3" id="KW-0378">Hydrolase</keyword>
<dbReference type="RefSeq" id="WP_281808870.1">
    <property type="nucleotide sequence ID" value="NZ_BSDO01000006.1"/>
</dbReference>
<name>A0A9W6FL56_XANFL</name>
<evidence type="ECO:0000313" key="5">
    <source>
        <dbReference type="Proteomes" id="UP001245370"/>
    </source>
</evidence>
<dbReference type="PANTHER" id="PTHR35563">
    <property type="entry name" value="BARREL METAL-DEPENDENT HYDROLASE, PUTATIVE (AFU_ORTHOLOGUE AFUA_1G16240)-RELATED"/>
    <property type="match status" value="1"/>
</dbReference>
<organism evidence="2 4">
    <name type="scientific">Xanthobacter flavus</name>
    <dbReference type="NCBI Taxonomy" id="281"/>
    <lineage>
        <taxon>Bacteria</taxon>
        <taxon>Pseudomonadati</taxon>
        <taxon>Pseudomonadota</taxon>
        <taxon>Alphaproteobacteria</taxon>
        <taxon>Hyphomicrobiales</taxon>
        <taxon>Xanthobacteraceae</taxon>
        <taxon>Xanthobacter</taxon>
    </lineage>
</organism>
<evidence type="ECO:0000313" key="3">
    <source>
        <dbReference type="EMBL" id="MDR6335401.1"/>
    </source>
</evidence>
<accession>A0A9W6FL56</accession>
<dbReference type="Proteomes" id="UP001245370">
    <property type="component" value="Unassembled WGS sequence"/>
</dbReference>
<dbReference type="InterPro" id="IPR052358">
    <property type="entry name" value="Aro_Compnd_Degr_Hydrolases"/>
</dbReference>
<dbReference type="InterPro" id="IPR006680">
    <property type="entry name" value="Amidohydro-rel"/>
</dbReference>
<sequence>MTQGEGRGGARDRGGLDRRSLLKGAAALAVSGRVGSGARAAPGRLIDAHSHCWGGDLARYPMVNGQTARDRDPPDYDIDTVLARETAIGVARVVLVQHIGYFGFDSSYLTDAARAHPGTFAVVGAVDDRRADAAEAMRTAKATGVKGFRLRGVDTRSWLASPVMATIWATAAEEDLVLCPLLRDSPDMSDDALPHMAEMCRRYPATSVCLDHMAHVMPGDARQLDRLLALSAFPGVTVKVSGLNKFDTPPYDRVIPQLVALIAAFGAGRLMWGSDMPVLEREPPNTMQAAFDFIARRAPLDDGQRDFLLRGTAERVFFGG</sequence>